<feature type="transmembrane region" description="Helical" evidence="1">
    <location>
        <begin position="330"/>
        <end position="353"/>
    </location>
</feature>
<evidence type="ECO:0000256" key="1">
    <source>
        <dbReference type="SAM" id="Phobius"/>
    </source>
</evidence>
<gene>
    <name evidence="3" type="ORF">C1E24_15910</name>
</gene>
<feature type="transmembrane region" description="Helical" evidence="1">
    <location>
        <begin position="24"/>
        <end position="50"/>
    </location>
</feature>
<dbReference type="GO" id="GO:0022857">
    <property type="term" value="F:transmembrane transporter activity"/>
    <property type="evidence" value="ECO:0007669"/>
    <property type="project" value="TreeGrafter"/>
</dbReference>
<feature type="transmembrane region" description="Helical" evidence="1">
    <location>
        <begin position="417"/>
        <end position="441"/>
    </location>
</feature>
<keyword evidence="1" id="KW-1133">Transmembrane helix</keyword>
<protein>
    <recommendedName>
        <fullName evidence="2">MacB-like periplasmic core domain-containing protein</fullName>
    </recommendedName>
</protein>
<dbReference type="PANTHER" id="PTHR30572:SF4">
    <property type="entry name" value="ABC TRANSPORTER PERMEASE YTRF"/>
    <property type="match status" value="1"/>
</dbReference>
<evidence type="ECO:0000259" key="2">
    <source>
        <dbReference type="Pfam" id="PF12704"/>
    </source>
</evidence>
<dbReference type="PANTHER" id="PTHR30572">
    <property type="entry name" value="MEMBRANE COMPONENT OF TRANSPORTER-RELATED"/>
    <property type="match status" value="1"/>
</dbReference>
<evidence type="ECO:0000313" key="4">
    <source>
        <dbReference type="Proteomes" id="UP000309186"/>
    </source>
</evidence>
<dbReference type="Proteomes" id="UP000309186">
    <property type="component" value="Unassembled WGS sequence"/>
</dbReference>
<evidence type="ECO:0000313" key="3">
    <source>
        <dbReference type="EMBL" id="TLX46002.1"/>
    </source>
</evidence>
<feature type="domain" description="MacB-like periplasmic core" evidence="2">
    <location>
        <begin position="430"/>
        <end position="631"/>
    </location>
</feature>
<keyword evidence="1" id="KW-0472">Membrane</keyword>
<proteinExistence type="predicted"/>
<feature type="transmembrane region" description="Helical" evidence="1">
    <location>
        <begin position="656"/>
        <end position="677"/>
    </location>
</feature>
<dbReference type="AlphaFoldDB" id="A0A5R9Q046"/>
<organism evidence="3 4">
    <name type="scientific">Pseudoalteromonas phenolica</name>
    <dbReference type="NCBI Taxonomy" id="161398"/>
    <lineage>
        <taxon>Bacteria</taxon>
        <taxon>Pseudomonadati</taxon>
        <taxon>Pseudomonadota</taxon>
        <taxon>Gammaproteobacteria</taxon>
        <taxon>Alteromonadales</taxon>
        <taxon>Pseudoalteromonadaceae</taxon>
        <taxon>Pseudoalteromonas</taxon>
    </lineage>
</organism>
<feature type="transmembrane region" description="Helical" evidence="1">
    <location>
        <begin position="373"/>
        <end position="397"/>
    </location>
</feature>
<feature type="transmembrane region" description="Helical" evidence="1">
    <location>
        <begin position="741"/>
        <end position="763"/>
    </location>
</feature>
<accession>A0A5R9Q046</accession>
<dbReference type="InterPro" id="IPR050250">
    <property type="entry name" value="Macrolide_Exporter_MacB"/>
</dbReference>
<dbReference type="GO" id="GO:0005886">
    <property type="term" value="C:plasma membrane"/>
    <property type="evidence" value="ECO:0007669"/>
    <property type="project" value="TreeGrafter"/>
</dbReference>
<dbReference type="EMBL" id="PPSW01000026">
    <property type="protein sequence ID" value="TLX46002.1"/>
    <property type="molecule type" value="Genomic_DNA"/>
</dbReference>
<feature type="transmembrane region" description="Helical" evidence="1">
    <location>
        <begin position="710"/>
        <end position="729"/>
    </location>
</feature>
<dbReference type="RefSeq" id="WP_138483112.1">
    <property type="nucleotide sequence ID" value="NZ_PPSW01000026.1"/>
</dbReference>
<dbReference type="OrthoDB" id="6402828at2"/>
<feature type="transmembrane region" description="Helical" evidence="1">
    <location>
        <begin position="275"/>
        <end position="296"/>
    </location>
</feature>
<name>A0A5R9Q046_9GAMM</name>
<comment type="caution">
    <text evidence="3">The sequence shown here is derived from an EMBL/GenBank/DDBJ whole genome shotgun (WGS) entry which is preliminary data.</text>
</comment>
<keyword evidence="1" id="KW-0812">Transmembrane</keyword>
<dbReference type="Pfam" id="PF12704">
    <property type="entry name" value="MacB_PCD"/>
    <property type="match status" value="1"/>
</dbReference>
<dbReference type="InterPro" id="IPR025857">
    <property type="entry name" value="MacB_PCD"/>
</dbReference>
<reference evidence="3 4" key="1">
    <citation type="submission" date="2018-01" db="EMBL/GenBank/DDBJ databases">
        <title>Co-occurrence of chitin degradation, pigmentation and bioactivity in marine Pseudoalteromonas.</title>
        <authorList>
            <person name="Paulsen S."/>
            <person name="Gram L."/>
            <person name="Machado H."/>
        </authorList>
    </citation>
    <scope>NUCLEOTIDE SEQUENCE [LARGE SCALE GENOMIC DNA]</scope>
    <source>
        <strain evidence="3 4">S3663</strain>
    </source>
</reference>
<sequence length="778" mass="86768">MTANNTLFELLCEWRRWRGQYFKLALILFGFAFSAALLAIALRLGGMLFYENPQWTNTDKPLYTVGRLHENSSLSPVSRQALEKLKSFPMVEDVSWLVIKKYSFSLNNQTFNAVNSAVFSANSAENIRLDMAQSSVLGIWLTHRFWQENLNSDPEVVGKVFSFKRLPQGLPVLGVLDQKYDQVGAELLDAWLPEDMLQYSTPFTGGMMLDRFLLAAPMYYGLVSASGEFEPKQATAQLAELDLSVKGMSFGKSTLPLAILSGVQFDPKGYQRLVFTWQLLLGLVVSLWLILIFTLFSLSSSRAILIADELRTLRLLGAQNRDFFRSAMRFAFVMACVVCALIYPCLAFLKAMVQSTAGYQQYFSQQDMVLNGAVLLSAILMMILSLLACAGIPLLNLLKKDLFTRQTNHSASLWQKLLSQGILVLQLSAALVAIYTLTFVVKEQWQQYQQTSIGLSATQTQVDTGNFPISWRQLLAQDKGAEAKAILSSSFAQLHRYEFKAPQSGQEINIAIMHASSEFFNVLDAKVTGLESKQWQSGVVINHTFAERLNQHDDLMSLLGTQIQYGLQEQTYTITGIVEDIPHWGRSQSVQPTLYLPLEQLNSDTMAVFTVLQSPQSKQHAQLAAWVKSQVPNAKVSDAQTLELVIQVFDQQSQDVLWFALLVAAVIVGGVFSGLWYQIQAQLRVEKQTISVLLAIGASEQFVLLTRLKYSLLALAVAIFTSLTVFVLFNSSSFNTLQLDILAALSAVLVTFALSAVAVVLPLRKLLNQPIQQSLREL</sequence>